<evidence type="ECO:0000256" key="1">
    <source>
        <dbReference type="ARBA" id="ARBA00023015"/>
    </source>
</evidence>
<keyword evidence="3" id="KW-0804">Transcription</keyword>
<dbReference type="InterPro" id="IPR015927">
    <property type="entry name" value="Peptidase_S24_S26A/B/C"/>
</dbReference>
<evidence type="ECO:0000313" key="6">
    <source>
        <dbReference type="Proteomes" id="UP000249008"/>
    </source>
</evidence>
<name>A0AAX2JCN4_9FUSO</name>
<dbReference type="KEGG" id="ful:C4N20_02055"/>
<dbReference type="PANTHER" id="PTHR40661:SF1">
    <property type="entry name" value="HTH CRO_C1-TYPE DOMAIN-CONTAINING PROTEIN"/>
    <property type="match status" value="1"/>
</dbReference>
<dbReference type="GO" id="GO:0004252">
    <property type="term" value="F:serine-type endopeptidase activity"/>
    <property type="evidence" value="ECO:0007669"/>
    <property type="project" value="UniProtKB-EC"/>
</dbReference>
<protein>
    <submittedName>
        <fullName evidence="5">LexA repressor</fullName>
        <ecNumber evidence="5">3.4.21.88</ecNumber>
    </submittedName>
</protein>
<sequence>MYNLGQKIMLLRKKENMTQDELAEKLNISKQSILNYETEKRLIPIDVLSNIAKLFNFPIENFFSNTFDDNEILKNSSKIKKIPIISKVSAGTGVFGIEDVLDWLEMPTSLCKNCDFATFIDGDSMEPKVYDNDLILVQKTTFLDNGSIGIFKIGEDVFCKKFYQNPITKAIVLKSINKSYNSISITSEDEFYILGKVVCKIDYNF</sequence>
<dbReference type="Gene3D" id="2.10.109.10">
    <property type="entry name" value="Umud Fragment, subunit A"/>
    <property type="match status" value="1"/>
</dbReference>
<gene>
    <name evidence="5" type="primary">lexA_3</name>
    <name evidence="5" type="ORF">NCTC12112_02293</name>
</gene>
<evidence type="ECO:0000256" key="3">
    <source>
        <dbReference type="ARBA" id="ARBA00023163"/>
    </source>
</evidence>
<dbReference type="InterPro" id="IPR010982">
    <property type="entry name" value="Lambda_DNA-bd_dom_sf"/>
</dbReference>
<keyword evidence="2" id="KW-0238">DNA-binding</keyword>
<dbReference type="AlphaFoldDB" id="A0AAX2JCN4"/>
<accession>A0AAX2JCN4</accession>
<dbReference type="EC" id="3.4.21.88" evidence="5"/>
<dbReference type="SUPFAM" id="SSF47413">
    <property type="entry name" value="lambda repressor-like DNA-binding domains"/>
    <property type="match status" value="1"/>
</dbReference>
<evidence type="ECO:0000313" key="5">
    <source>
        <dbReference type="EMBL" id="SQJ09290.1"/>
    </source>
</evidence>
<evidence type="ECO:0000256" key="2">
    <source>
        <dbReference type="ARBA" id="ARBA00023125"/>
    </source>
</evidence>
<keyword evidence="1" id="KW-0805">Transcription regulation</keyword>
<proteinExistence type="predicted"/>
<dbReference type="RefSeq" id="WP_005981372.1">
    <property type="nucleotide sequence ID" value="NZ_CABKNW010000005.1"/>
</dbReference>
<dbReference type="GeneID" id="78453574"/>
<keyword evidence="5" id="KW-0378">Hydrolase</keyword>
<dbReference type="InterPro" id="IPR001387">
    <property type="entry name" value="Cro/C1-type_HTH"/>
</dbReference>
<dbReference type="InterPro" id="IPR036286">
    <property type="entry name" value="LexA/Signal_pep-like_sf"/>
</dbReference>
<dbReference type="SMART" id="SM00530">
    <property type="entry name" value="HTH_XRE"/>
    <property type="match status" value="1"/>
</dbReference>
<dbReference type="PROSITE" id="PS50943">
    <property type="entry name" value="HTH_CROC1"/>
    <property type="match status" value="1"/>
</dbReference>
<dbReference type="Gene3D" id="1.10.260.40">
    <property type="entry name" value="lambda repressor-like DNA-binding domains"/>
    <property type="match status" value="1"/>
</dbReference>
<dbReference type="EMBL" id="LS483487">
    <property type="protein sequence ID" value="SQJ09290.1"/>
    <property type="molecule type" value="Genomic_DNA"/>
</dbReference>
<dbReference type="Proteomes" id="UP000249008">
    <property type="component" value="Chromosome 1"/>
</dbReference>
<organism evidence="5 6">
    <name type="scientific">Fusobacterium ulcerans</name>
    <dbReference type="NCBI Taxonomy" id="861"/>
    <lineage>
        <taxon>Bacteria</taxon>
        <taxon>Fusobacteriati</taxon>
        <taxon>Fusobacteriota</taxon>
        <taxon>Fusobacteriia</taxon>
        <taxon>Fusobacteriales</taxon>
        <taxon>Fusobacteriaceae</taxon>
        <taxon>Fusobacterium</taxon>
    </lineage>
</organism>
<dbReference type="PANTHER" id="PTHR40661">
    <property type="match status" value="1"/>
</dbReference>
<dbReference type="InterPro" id="IPR039418">
    <property type="entry name" value="LexA-like"/>
</dbReference>
<dbReference type="Pfam" id="PF01381">
    <property type="entry name" value="HTH_3"/>
    <property type="match status" value="1"/>
</dbReference>
<dbReference type="CDD" id="cd06529">
    <property type="entry name" value="S24_LexA-like"/>
    <property type="match status" value="1"/>
</dbReference>
<dbReference type="SUPFAM" id="SSF51306">
    <property type="entry name" value="LexA/Signal peptidase"/>
    <property type="match status" value="1"/>
</dbReference>
<dbReference type="CDD" id="cd00093">
    <property type="entry name" value="HTH_XRE"/>
    <property type="match status" value="1"/>
</dbReference>
<dbReference type="GO" id="GO:0003677">
    <property type="term" value="F:DNA binding"/>
    <property type="evidence" value="ECO:0007669"/>
    <property type="project" value="UniProtKB-KW"/>
</dbReference>
<reference evidence="5 6" key="1">
    <citation type="submission" date="2018-06" db="EMBL/GenBank/DDBJ databases">
        <authorList>
            <consortium name="Pathogen Informatics"/>
            <person name="Doyle S."/>
        </authorList>
    </citation>
    <scope>NUCLEOTIDE SEQUENCE [LARGE SCALE GENOMIC DNA]</scope>
    <source>
        <strain evidence="5 6">NCTC12112</strain>
    </source>
</reference>
<evidence type="ECO:0000259" key="4">
    <source>
        <dbReference type="PROSITE" id="PS50943"/>
    </source>
</evidence>
<feature type="domain" description="HTH cro/C1-type" evidence="4">
    <location>
        <begin position="11"/>
        <end position="62"/>
    </location>
</feature>
<dbReference type="Pfam" id="PF00717">
    <property type="entry name" value="Peptidase_S24"/>
    <property type="match status" value="1"/>
</dbReference>